<gene>
    <name evidence="4" type="ORF">SBRCBS47491_000427</name>
</gene>
<dbReference type="EMBL" id="CAWUHC010000003">
    <property type="protein sequence ID" value="CAK7209396.1"/>
    <property type="molecule type" value="Genomic_DNA"/>
</dbReference>
<keyword evidence="5" id="KW-1185">Reference proteome</keyword>
<dbReference type="InterPro" id="IPR001466">
    <property type="entry name" value="Beta-lactam-related"/>
</dbReference>
<keyword evidence="1" id="KW-0732">Signal</keyword>
<dbReference type="InterPro" id="IPR051478">
    <property type="entry name" value="Beta-lactamase-like_AB/R"/>
</dbReference>
<sequence length="626" mass="66091">MKLFEVLALSTACFVHTALADFATGSWPAPADLSSNSSLIHKAFVNITETLQEYILDESFGNVNSSAPELISGISNLTFSLGAFSFHDAAASKVLQYHYTAAEIATAGNGTTSVDADSIYRVASVTKVLTVLSGLINLSPTDWDRPLDDIFPILSSYQEAHPGGPFAVNWTAVTPRNLAAQISGVPRDGFPSLNELELLDALGQVDTTAMGLPPYNASDPLQNPPCLSYLIGNSSSSTGSAGGAAGNVQMCPADPYFESDANRPPSFNPWTSPGYANNGFSLLGLALANLTNTSFPDLVQKSVFGPLNMTSSNILTPPKSEWNRSVIAASSSPTTYFDIDAGVFAASGAASMTQNDMARLGEGILKSALLPMAETRRWLKPVSFTGRLQYAVGAPWEIHRYTLPNNKVVDLYTKSGDSGAYSAFLVLLPDYDLGFSLLSASSTLKLRFEVLAAIADVVAYTLVPAVDAQAAAEAMANFAGTYVSGNSSLTLIVNQTSTAPTTLGGLPGPGLVISNWTSNGMDVLTSQFTTYTGPRPYRLVPSVPLPASRPSFRLLTKVDEPSAQLPISDKLFSGPGFLSSDWVAVDALTYGGIGTTLFQFDVGSDGKATAVSPVAFRETLLKVKLL</sequence>
<dbReference type="Proteomes" id="UP001642406">
    <property type="component" value="Unassembled WGS sequence"/>
</dbReference>
<dbReference type="Pfam" id="PF00144">
    <property type="entry name" value="Beta-lactamase"/>
    <property type="match status" value="1"/>
</dbReference>
<feature type="domain" description="Beta-lactamase-related" evidence="2">
    <location>
        <begin position="110"/>
        <end position="456"/>
    </location>
</feature>
<dbReference type="InterPro" id="IPR058664">
    <property type="entry name" value="ARB_00930-like_C"/>
</dbReference>
<comment type="caution">
    <text evidence="4">The sequence shown here is derived from an EMBL/GenBank/DDBJ whole genome shotgun (WGS) entry which is preliminary data.</text>
</comment>
<feature type="domain" description="Beta-lactamase-like ARB-00930-like C-terminal" evidence="3">
    <location>
        <begin position="470"/>
        <end position="623"/>
    </location>
</feature>
<dbReference type="Gene3D" id="3.40.710.10">
    <property type="entry name" value="DD-peptidase/beta-lactamase superfamily"/>
    <property type="match status" value="1"/>
</dbReference>
<organism evidence="4 5">
    <name type="scientific">Sporothrix bragantina</name>
    <dbReference type="NCBI Taxonomy" id="671064"/>
    <lineage>
        <taxon>Eukaryota</taxon>
        <taxon>Fungi</taxon>
        <taxon>Dikarya</taxon>
        <taxon>Ascomycota</taxon>
        <taxon>Pezizomycotina</taxon>
        <taxon>Sordariomycetes</taxon>
        <taxon>Sordariomycetidae</taxon>
        <taxon>Ophiostomatales</taxon>
        <taxon>Ophiostomataceae</taxon>
        <taxon>Sporothrix</taxon>
    </lineage>
</organism>
<dbReference type="SUPFAM" id="SSF56601">
    <property type="entry name" value="beta-lactamase/transpeptidase-like"/>
    <property type="match status" value="1"/>
</dbReference>
<evidence type="ECO:0000256" key="1">
    <source>
        <dbReference type="SAM" id="SignalP"/>
    </source>
</evidence>
<feature type="chain" id="PRO_5045667280" description="Beta-lactamase-related domain-containing protein" evidence="1">
    <location>
        <begin position="21"/>
        <end position="626"/>
    </location>
</feature>
<dbReference type="PANTHER" id="PTHR22935">
    <property type="entry name" value="PENICILLIN-BINDING PROTEIN"/>
    <property type="match status" value="1"/>
</dbReference>
<reference evidence="4 5" key="1">
    <citation type="submission" date="2024-01" db="EMBL/GenBank/DDBJ databases">
        <authorList>
            <person name="Allen C."/>
            <person name="Tagirdzhanova G."/>
        </authorList>
    </citation>
    <scope>NUCLEOTIDE SEQUENCE [LARGE SCALE GENOMIC DNA]</scope>
</reference>
<evidence type="ECO:0008006" key="6">
    <source>
        <dbReference type="Google" id="ProtNLM"/>
    </source>
</evidence>
<name>A0ABP0AQ68_9PEZI</name>
<accession>A0ABP0AQ68</accession>
<dbReference type="InterPro" id="IPR012338">
    <property type="entry name" value="Beta-lactam/transpept-like"/>
</dbReference>
<dbReference type="PANTHER" id="PTHR22935:SF97">
    <property type="entry name" value="BETA-LACTAMASE-RELATED DOMAIN-CONTAINING PROTEIN"/>
    <property type="match status" value="1"/>
</dbReference>
<evidence type="ECO:0000259" key="2">
    <source>
        <dbReference type="Pfam" id="PF00144"/>
    </source>
</evidence>
<dbReference type="Pfam" id="PF26335">
    <property type="entry name" value="ARB_00930_C"/>
    <property type="match status" value="1"/>
</dbReference>
<proteinExistence type="predicted"/>
<evidence type="ECO:0000259" key="3">
    <source>
        <dbReference type="Pfam" id="PF26335"/>
    </source>
</evidence>
<evidence type="ECO:0000313" key="5">
    <source>
        <dbReference type="Proteomes" id="UP001642406"/>
    </source>
</evidence>
<evidence type="ECO:0000313" key="4">
    <source>
        <dbReference type="EMBL" id="CAK7209396.1"/>
    </source>
</evidence>
<protein>
    <recommendedName>
        <fullName evidence="6">Beta-lactamase-related domain-containing protein</fullName>
    </recommendedName>
</protein>
<feature type="signal peptide" evidence="1">
    <location>
        <begin position="1"/>
        <end position="20"/>
    </location>
</feature>